<keyword evidence="3" id="KW-0926">Vacuole</keyword>
<dbReference type="PANTHER" id="PTHR47249">
    <property type="entry name" value="VACUOLAR PROTEIN 8"/>
    <property type="match status" value="1"/>
</dbReference>
<organism evidence="9 10">
    <name type="scientific">Conger conger</name>
    <name type="common">Conger eel</name>
    <name type="synonym">Muraena conger</name>
    <dbReference type="NCBI Taxonomy" id="82655"/>
    <lineage>
        <taxon>Eukaryota</taxon>
        <taxon>Metazoa</taxon>
        <taxon>Chordata</taxon>
        <taxon>Craniata</taxon>
        <taxon>Vertebrata</taxon>
        <taxon>Euteleostomi</taxon>
        <taxon>Actinopterygii</taxon>
        <taxon>Neopterygii</taxon>
        <taxon>Teleostei</taxon>
        <taxon>Anguilliformes</taxon>
        <taxon>Congridae</taxon>
        <taxon>Conger</taxon>
    </lineage>
</organism>
<evidence type="ECO:0000313" key="10">
    <source>
        <dbReference type="Proteomes" id="UP001152803"/>
    </source>
</evidence>
<dbReference type="PANTHER" id="PTHR47249:SF1">
    <property type="entry name" value="VACUOLAR PROTEIN 8"/>
    <property type="match status" value="1"/>
</dbReference>
<dbReference type="SMART" id="SM00185">
    <property type="entry name" value="ARM"/>
    <property type="match status" value="2"/>
</dbReference>
<sequence length="311" mass="33339">MAALQEHHLRMLGIGEHFLLKSLLSLLSSPVEKNFCQTCLCLKNLSVNVQTQEELMALGCISLLIAVLHSPAVGKSESAITLLSALSQHPPNRDGMVEQGLVQAVDKLLLLHSSSSTIVSHGAITITNLSSTPTGQQAVMDSQCLTRLLKALDLTSTTEDARLCVVSCLHHLTCLVSLKPHIAEQMTAEHISHLVTYASQAENLELSFHAASVIGELGMTVAPLLSPHSDAVLGYLLRFLKNQEVRFQQLGIATLSTLKNDGCFAAAVSGNAVQEQLCMVRTQTERTSELLSMVSPTSPSSEQAPSAQSLD</sequence>
<evidence type="ECO:0000256" key="4">
    <source>
        <dbReference type="ARBA" id="ARBA00022737"/>
    </source>
</evidence>
<protein>
    <recommendedName>
        <fullName evidence="7">Vacuolar protein 8</fullName>
    </recommendedName>
</protein>
<dbReference type="SUPFAM" id="SSF48371">
    <property type="entry name" value="ARM repeat"/>
    <property type="match status" value="1"/>
</dbReference>
<evidence type="ECO:0000256" key="7">
    <source>
        <dbReference type="ARBA" id="ARBA00026209"/>
    </source>
</evidence>
<gene>
    <name evidence="9" type="ORF">COCON_G00012680</name>
</gene>
<feature type="region of interest" description="Disordered" evidence="8">
    <location>
        <begin position="290"/>
        <end position="311"/>
    </location>
</feature>
<proteinExistence type="inferred from homology"/>
<dbReference type="GO" id="GO:0005774">
    <property type="term" value="C:vacuolar membrane"/>
    <property type="evidence" value="ECO:0007669"/>
    <property type="project" value="UniProtKB-SubCell"/>
</dbReference>
<evidence type="ECO:0000256" key="6">
    <source>
        <dbReference type="ARBA" id="ARBA00023288"/>
    </source>
</evidence>
<dbReference type="InterPro" id="IPR045156">
    <property type="entry name" value="Vac8"/>
</dbReference>
<comment type="caution">
    <text evidence="9">The sequence shown here is derived from an EMBL/GenBank/DDBJ whole genome shotgun (WGS) entry which is preliminary data.</text>
</comment>
<keyword evidence="5" id="KW-0472">Membrane</keyword>
<keyword evidence="10" id="KW-1185">Reference proteome</keyword>
<dbReference type="InterPro" id="IPR016024">
    <property type="entry name" value="ARM-type_fold"/>
</dbReference>
<dbReference type="OrthoDB" id="8919540at2759"/>
<evidence type="ECO:0000256" key="8">
    <source>
        <dbReference type="SAM" id="MobiDB-lite"/>
    </source>
</evidence>
<dbReference type="Gene3D" id="1.25.10.10">
    <property type="entry name" value="Leucine-rich Repeat Variant"/>
    <property type="match status" value="1"/>
</dbReference>
<accession>A0A9Q1E3H2</accession>
<dbReference type="InterPro" id="IPR000225">
    <property type="entry name" value="Armadillo"/>
</dbReference>
<dbReference type="InterPro" id="IPR011989">
    <property type="entry name" value="ARM-like"/>
</dbReference>
<feature type="compositionally biased region" description="Low complexity" evidence="8">
    <location>
        <begin position="295"/>
        <end position="311"/>
    </location>
</feature>
<evidence type="ECO:0000256" key="5">
    <source>
        <dbReference type="ARBA" id="ARBA00023136"/>
    </source>
</evidence>
<dbReference type="AlphaFoldDB" id="A0A9Q1E3H2"/>
<comment type="similarity">
    <text evidence="2">Belongs to the beta-catenin family.</text>
</comment>
<dbReference type="Proteomes" id="UP001152803">
    <property type="component" value="Unassembled WGS sequence"/>
</dbReference>
<reference evidence="9" key="1">
    <citation type="journal article" date="2023" name="Science">
        <title>Genome structures resolve the early diversification of teleost fishes.</title>
        <authorList>
            <person name="Parey E."/>
            <person name="Louis A."/>
            <person name="Montfort J."/>
            <person name="Bouchez O."/>
            <person name="Roques C."/>
            <person name="Iampietro C."/>
            <person name="Lluch J."/>
            <person name="Castinel A."/>
            <person name="Donnadieu C."/>
            <person name="Desvignes T."/>
            <person name="Floi Bucao C."/>
            <person name="Jouanno E."/>
            <person name="Wen M."/>
            <person name="Mejri S."/>
            <person name="Dirks R."/>
            <person name="Jansen H."/>
            <person name="Henkel C."/>
            <person name="Chen W.J."/>
            <person name="Zahm M."/>
            <person name="Cabau C."/>
            <person name="Klopp C."/>
            <person name="Thompson A.W."/>
            <person name="Robinson-Rechavi M."/>
            <person name="Braasch I."/>
            <person name="Lecointre G."/>
            <person name="Bobe J."/>
            <person name="Postlethwait J.H."/>
            <person name="Berthelot C."/>
            <person name="Roest Crollius H."/>
            <person name="Guiguen Y."/>
        </authorList>
    </citation>
    <scope>NUCLEOTIDE SEQUENCE</scope>
    <source>
        <strain evidence="9">Concon-B</strain>
    </source>
</reference>
<evidence type="ECO:0000313" key="9">
    <source>
        <dbReference type="EMBL" id="KAJ8288609.1"/>
    </source>
</evidence>
<dbReference type="GO" id="GO:0043495">
    <property type="term" value="F:protein-membrane adaptor activity"/>
    <property type="evidence" value="ECO:0007669"/>
    <property type="project" value="InterPro"/>
</dbReference>
<dbReference type="EMBL" id="JAFJMO010000001">
    <property type="protein sequence ID" value="KAJ8288609.1"/>
    <property type="molecule type" value="Genomic_DNA"/>
</dbReference>
<name>A0A9Q1E3H2_CONCO</name>
<evidence type="ECO:0000256" key="2">
    <source>
        <dbReference type="ARBA" id="ARBA00005462"/>
    </source>
</evidence>
<evidence type="ECO:0000256" key="3">
    <source>
        <dbReference type="ARBA" id="ARBA00022554"/>
    </source>
</evidence>
<comment type="subcellular location">
    <subcellularLocation>
        <location evidence="1">Vacuole membrane</location>
        <topology evidence="1">Lipid-anchor</topology>
    </subcellularLocation>
</comment>
<dbReference type="GO" id="GO:0071562">
    <property type="term" value="P:nucleus-vacuole junction assembly"/>
    <property type="evidence" value="ECO:0007669"/>
    <property type="project" value="InterPro"/>
</dbReference>
<keyword evidence="6" id="KW-0449">Lipoprotein</keyword>
<keyword evidence="4" id="KW-0677">Repeat</keyword>
<evidence type="ECO:0000256" key="1">
    <source>
        <dbReference type="ARBA" id="ARBA00004592"/>
    </source>
</evidence>